<name>A0A2M9XB48_9LEPT</name>
<accession>A0A2M9XB48</accession>
<dbReference type="EMBL" id="NPDN01000006">
    <property type="protein sequence ID" value="PJZ24921.1"/>
    <property type="molecule type" value="Genomic_DNA"/>
</dbReference>
<dbReference type="OrthoDB" id="326590at2"/>
<protein>
    <submittedName>
        <fullName evidence="1">Uncharacterized protein</fullName>
    </submittedName>
</protein>
<evidence type="ECO:0000313" key="1">
    <source>
        <dbReference type="EMBL" id="PJZ24921.1"/>
    </source>
</evidence>
<keyword evidence="2" id="KW-1185">Reference proteome</keyword>
<comment type="caution">
    <text evidence="1">The sequence shown here is derived from an EMBL/GenBank/DDBJ whole genome shotgun (WGS) entry which is preliminary data.</text>
</comment>
<reference evidence="1 2" key="1">
    <citation type="submission" date="2017-07" db="EMBL/GenBank/DDBJ databases">
        <title>Leptospira spp. isolated from tropical soils.</title>
        <authorList>
            <person name="Thibeaux R."/>
            <person name="Iraola G."/>
            <person name="Ferres I."/>
            <person name="Bierque E."/>
            <person name="Girault D."/>
            <person name="Soupe-Gilbert M.-E."/>
            <person name="Picardeau M."/>
            <person name="Goarant C."/>
        </authorList>
    </citation>
    <scope>NUCLEOTIDE SEQUENCE [LARGE SCALE GENOMIC DNA]</scope>
    <source>
        <strain evidence="1 2">MCA1-C-A1</strain>
    </source>
</reference>
<organism evidence="1 2">
    <name type="scientific">Leptospira hartskeerlii</name>
    <dbReference type="NCBI Taxonomy" id="2023177"/>
    <lineage>
        <taxon>Bacteria</taxon>
        <taxon>Pseudomonadati</taxon>
        <taxon>Spirochaetota</taxon>
        <taxon>Spirochaetia</taxon>
        <taxon>Leptospirales</taxon>
        <taxon>Leptospiraceae</taxon>
        <taxon>Leptospira</taxon>
    </lineage>
</organism>
<gene>
    <name evidence="1" type="ORF">CH357_11900</name>
</gene>
<dbReference type="Proteomes" id="UP000232196">
    <property type="component" value="Unassembled WGS sequence"/>
</dbReference>
<evidence type="ECO:0000313" key="2">
    <source>
        <dbReference type="Proteomes" id="UP000232196"/>
    </source>
</evidence>
<sequence length="214" mass="24704">MVSPLSVSPKPDQTKSLKPIKLQIFLVGDRCVEFCKKGDPSSFCVDNDKTNTCKLWIKDWMPADFASENGVSSAFKYYPPRKRKFIEQISLIASELCKDRKSWNCFYDSIGPSNDQNFSSAIIIKIGSFHRKIHWSLYLSSFSLLLFPGFFKEEWNMEISNVDQKNKTQQIQIPAIEIKNWFGWPFVLWGPAFAFSDEKALAEIIKYSIHHASR</sequence>
<dbReference type="AlphaFoldDB" id="A0A2M9XB48"/>
<proteinExistence type="predicted"/>
<dbReference type="RefSeq" id="WP_100707005.1">
    <property type="nucleotide sequence ID" value="NZ_NPDL01000005.1"/>
</dbReference>